<dbReference type="InterPro" id="IPR023352">
    <property type="entry name" value="MAPEG-like_dom_sf"/>
</dbReference>
<dbReference type="Proteomes" id="UP001312908">
    <property type="component" value="Unassembled WGS sequence"/>
</dbReference>
<evidence type="ECO:0000256" key="1">
    <source>
        <dbReference type="ARBA" id="ARBA00004370"/>
    </source>
</evidence>
<evidence type="ECO:0000256" key="3">
    <source>
        <dbReference type="ARBA" id="ARBA00022989"/>
    </source>
</evidence>
<evidence type="ECO:0008006" key="8">
    <source>
        <dbReference type="Google" id="ProtNLM"/>
    </source>
</evidence>
<proteinExistence type="predicted"/>
<feature type="transmembrane region" description="Helical" evidence="5">
    <location>
        <begin position="82"/>
        <end position="109"/>
    </location>
</feature>
<gene>
    <name evidence="6" type="ORF">DOFOFD_04500</name>
</gene>
<dbReference type="InterPro" id="IPR001129">
    <property type="entry name" value="Membr-assoc_MAPEG"/>
</dbReference>
<dbReference type="EMBL" id="JAWJZY010000002">
    <property type="protein sequence ID" value="MEE8658267.1"/>
    <property type="molecule type" value="Genomic_DNA"/>
</dbReference>
<evidence type="ECO:0000313" key="6">
    <source>
        <dbReference type="EMBL" id="MEE8658267.1"/>
    </source>
</evidence>
<keyword evidence="7" id="KW-1185">Reference proteome</keyword>
<feature type="transmembrane region" description="Helical" evidence="5">
    <location>
        <begin position="14"/>
        <end position="39"/>
    </location>
</feature>
<dbReference type="Gene3D" id="1.20.120.550">
    <property type="entry name" value="Membrane associated eicosanoid/glutathione metabolism-like domain"/>
    <property type="match status" value="1"/>
</dbReference>
<accession>A0ABU7U0E0</accession>
<evidence type="ECO:0000256" key="2">
    <source>
        <dbReference type="ARBA" id="ARBA00022692"/>
    </source>
</evidence>
<keyword evidence="2 5" id="KW-0812">Transmembrane</keyword>
<reference evidence="6 7" key="1">
    <citation type="submission" date="2023-10" db="EMBL/GenBank/DDBJ databases">
        <title>Sorlinia euscelidii gen. nov., sp. nov., an acetic acid bacteria isolated from the gut of Euscelidius variegatus emitter.</title>
        <authorList>
            <person name="Michoud G."/>
            <person name="Marasco R."/>
            <person name="Seferji K."/>
            <person name="Gonella E."/>
            <person name="Garuglieri E."/>
            <person name="Alma A."/>
            <person name="Mapelli F."/>
            <person name="Borin S."/>
            <person name="Daffonchio D."/>
            <person name="Crotti E."/>
        </authorList>
    </citation>
    <scope>NUCLEOTIDE SEQUENCE [LARGE SCALE GENOMIC DNA]</scope>
    <source>
        <strain evidence="6 7">EV16P</strain>
    </source>
</reference>
<dbReference type="SUPFAM" id="SSF161084">
    <property type="entry name" value="MAPEG domain-like"/>
    <property type="match status" value="1"/>
</dbReference>
<name>A0ABU7U0E0_9PROT</name>
<evidence type="ECO:0000313" key="7">
    <source>
        <dbReference type="Proteomes" id="UP001312908"/>
    </source>
</evidence>
<comment type="subcellular location">
    <subcellularLocation>
        <location evidence="1">Membrane</location>
    </subcellularLocation>
</comment>
<keyword evidence="4 5" id="KW-0472">Membrane</keyword>
<feature type="transmembrane region" description="Helical" evidence="5">
    <location>
        <begin position="129"/>
        <end position="152"/>
    </location>
</feature>
<dbReference type="Pfam" id="PF01124">
    <property type="entry name" value="MAPEG"/>
    <property type="match status" value="1"/>
</dbReference>
<organism evidence="6 7">
    <name type="scientific">Sorlinia euscelidii</name>
    <dbReference type="NCBI Taxonomy" id="3081148"/>
    <lineage>
        <taxon>Bacteria</taxon>
        <taxon>Pseudomonadati</taxon>
        <taxon>Pseudomonadota</taxon>
        <taxon>Alphaproteobacteria</taxon>
        <taxon>Acetobacterales</taxon>
        <taxon>Acetobacteraceae</taxon>
        <taxon>Sorlinia</taxon>
    </lineage>
</organism>
<keyword evidence="3 5" id="KW-1133">Transmembrane helix</keyword>
<protein>
    <recommendedName>
        <fullName evidence="8">MAPEG family protein</fullName>
    </recommendedName>
</protein>
<sequence length="158" mass="17828">MFQYIGENADFPPLILPVIALIVWSLFMTLWMVVARVMLAVRYAQRGEETVPATPSPSDKPALPDTVKWIGDNANHLLEQPILFYALCFAATLSGVDDGIFLIASWVYVVLRIVHSMWQSLVNAVAVRFILYIFFTLDLTYMAARFCFYLCVPGVDTV</sequence>
<dbReference type="RefSeq" id="WP_394819215.1">
    <property type="nucleotide sequence ID" value="NZ_JAWJZY010000002.1"/>
</dbReference>
<evidence type="ECO:0000256" key="4">
    <source>
        <dbReference type="ARBA" id="ARBA00023136"/>
    </source>
</evidence>
<evidence type="ECO:0000256" key="5">
    <source>
        <dbReference type="SAM" id="Phobius"/>
    </source>
</evidence>
<comment type="caution">
    <text evidence="6">The sequence shown here is derived from an EMBL/GenBank/DDBJ whole genome shotgun (WGS) entry which is preliminary data.</text>
</comment>